<dbReference type="AlphaFoldDB" id="A0A913ZDR1"/>
<proteinExistence type="predicted"/>
<dbReference type="OMA" id="AANACCR"/>
<keyword evidence="2" id="KW-0732">Signal</keyword>
<reference evidence="3" key="1">
    <citation type="submission" date="2022-11" db="UniProtKB">
        <authorList>
            <consortium name="EnsemblMetazoa"/>
        </authorList>
    </citation>
    <scope>IDENTIFICATION</scope>
</reference>
<keyword evidence="4" id="KW-1185">Reference proteome</keyword>
<accession>A0A913ZDR1</accession>
<organism evidence="3 4">
    <name type="scientific">Patiria miniata</name>
    <name type="common">Bat star</name>
    <name type="synonym">Asterina miniata</name>
    <dbReference type="NCBI Taxonomy" id="46514"/>
    <lineage>
        <taxon>Eukaryota</taxon>
        <taxon>Metazoa</taxon>
        <taxon>Echinodermata</taxon>
        <taxon>Eleutherozoa</taxon>
        <taxon>Asterozoa</taxon>
        <taxon>Asteroidea</taxon>
        <taxon>Valvatacea</taxon>
        <taxon>Valvatida</taxon>
        <taxon>Asterinidae</taxon>
        <taxon>Patiria</taxon>
    </lineage>
</organism>
<evidence type="ECO:0000313" key="4">
    <source>
        <dbReference type="Proteomes" id="UP000887568"/>
    </source>
</evidence>
<dbReference type="RefSeq" id="XP_038049089.1">
    <property type="nucleotide sequence ID" value="XM_038193161.1"/>
</dbReference>
<evidence type="ECO:0000313" key="3">
    <source>
        <dbReference type="EnsemblMetazoa" id="XP_038049090.1"/>
    </source>
</evidence>
<feature type="chain" id="PRO_5038324089" description="Orexin-A" evidence="2">
    <location>
        <begin position="25"/>
        <end position="160"/>
    </location>
</feature>
<dbReference type="Proteomes" id="UP000887568">
    <property type="component" value="Unplaced"/>
</dbReference>
<dbReference type="EnsemblMetazoa" id="XM_038193161.1">
    <property type="protein sequence ID" value="XP_038049089.1"/>
    <property type="gene ID" value="LOC119722809"/>
</dbReference>
<dbReference type="EnsemblMetazoa" id="XM_038193162.1">
    <property type="protein sequence ID" value="XP_038049090.1"/>
    <property type="gene ID" value="LOC119722809"/>
</dbReference>
<evidence type="ECO:0008006" key="5">
    <source>
        <dbReference type="Google" id="ProtNLM"/>
    </source>
</evidence>
<feature type="compositionally biased region" description="Low complexity" evidence="1">
    <location>
        <begin position="72"/>
        <end position="82"/>
    </location>
</feature>
<dbReference type="OrthoDB" id="10364155at2759"/>
<feature type="signal peptide" evidence="2">
    <location>
        <begin position="1"/>
        <end position="24"/>
    </location>
</feature>
<evidence type="ECO:0000256" key="2">
    <source>
        <dbReference type="SAM" id="SignalP"/>
    </source>
</evidence>
<evidence type="ECO:0000256" key="1">
    <source>
        <dbReference type="SAM" id="MobiDB-lite"/>
    </source>
</evidence>
<name>A0A913ZDR1_PATMI</name>
<dbReference type="RefSeq" id="XP_038049090.1">
    <property type="nucleotide sequence ID" value="XM_038193162.1"/>
</dbReference>
<protein>
    <recommendedName>
        <fullName evidence="5">Orexin-A</fullName>
    </recommendedName>
</protein>
<sequence length="160" mass="18020">MRTATLFVLQTVVVIGYLACTSTAGNACCKGTCHEIPKGCNCPYKAVLCGELNTLTMGKRKSGDPYQTVMSPQQQQYQQRRPQLPHSRADRRLDDGRIVGVLNNLLKLLKETHQADQDAFDVQDQNDNEDWEAVTSSRKQASEHAQNVFRRQSLFAEDVY</sequence>
<feature type="region of interest" description="Disordered" evidence="1">
    <location>
        <begin position="60"/>
        <end position="90"/>
    </location>
</feature>
<dbReference type="GeneID" id="119722809"/>